<dbReference type="AlphaFoldDB" id="A0A8T8SFZ9"/>
<evidence type="ECO:0000256" key="3">
    <source>
        <dbReference type="SAM" id="MobiDB-lite"/>
    </source>
</evidence>
<dbReference type="Gene3D" id="1.10.443.10">
    <property type="entry name" value="Intergrase catalytic core"/>
    <property type="match status" value="1"/>
</dbReference>
<dbReference type="SUPFAM" id="SSF47823">
    <property type="entry name" value="lambda integrase-like, N-terminal domain"/>
    <property type="match status" value="1"/>
</dbReference>
<sequence>MVRPFPDHPTRTPFSSTTPAHTISSSSNSASVLGSVRPVGRVDPAWAWASLAAENEKTSELTTAFAMSIFPKEDIALRLSPARHLLEAAHGTTDTALASQISLPLAQSIKTATRVSYGNAIIQYLRWCEEIGLPQHYRFPAATNILSCFLTHDQDKRRASTTSQKTYALLHWHRIHRMPWALDSADTRLLRRSSKLESLPQLEKRRPVRLLDLKAIQPQVSMIKPEEVAVWAAALFAFFAMCRPGEISVRSLTASTATRARWSNFSSVAPRGQKNIGSVVLRLPSEKVHGSAGFDRIVAQQRQIPNLCPVEAFSRHQHANAPRGAELAAEVGAFSYIGRNGQRREMTDSFFIKTVNAWLHTAGREKVTGHCFRIGGATFFFSAGKPLDDIRVRGGWESDAYLTYIRDNYVRHAEMFGDIDPTHLFYG</sequence>
<protein>
    <recommendedName>
        <fullName evidence="6">Tyr recombinase domain-containing protein</fullName>
    </recommendedName>
</protein>
<feature type="region of interest" description="Disordered" evidence="3">
    <location>
        <begin position="1"/>
        <end position="31"/>
    </location>
</feature>
<evidence type="ECO:0000256" key="1">
    <source>
        <dbReference type="ARBA" id="ARBA00023125"/>
    </source>
</evidence>
<keyword evidence="2" id="KW-0233">DNA recombination</keyword>
<reference evidence="4" key="2">
    <citation type="journal article" date="2019" name="IMA Fungus">
        <title>Genome sequencing and comparison of five Tilletia species to identify candidate genes for the detection of regulated species infecting wheat.</title>
        <authorList>
            <person name="Nguyen H.D.T."/>
            <person name="Sultana T."/>
            <person name="Kesanakurti P."/>
            <person name="Hambleton S."/>
        </authorList>
    </citation>
    <scope>NUCLEOTIDE SEQUENCE</scope>
    <source>
        <strain evidence="4">DAOMC 236416</strain>
    </source>
</reference>
<dbReference type="Gene3D" id="1.10.150.130">
    <property type="match status" value="1"/>
</dbReference>
<dbReference type="InterPro" id="IPR010998">
    <property type="entry name" value="Integrase_recombinase_N"/>
</dbReference>
<dbReference type="InterPro" id="IPR011010">
    <property type="entry name" value="DNA_brk_join_enz"/>
</dbReference>
<dbReference type="InterPro" id="IPR013762">
    <property type="entry name" value="Integrase-like_cat_sf"/>
</dbReference>
<dbReference type="GO" id="GO:0003677">
    <property type="term" value="F:DNA binding"/>
    <property type="evidence" value="ECO:0007669"/>
    <property type="project" value="UniProtKB-KW"/>
</dbReference>
<evidence type="ECO:0000313" key="5">
    <source>
        <dbReference type="Proteomes" id="UP000077521"/>
    </source>
</evidence>
<dbReference type="Proteomes" id="UP000077521">
    <property type="component" value="Unassembled WGS sequence"/>
</dbReference>
<comment type="caution">
    <text evidence="4">The sequence shown here is derived from an EMBL/GenBank/DDBJ whole genome shotgun (WGS) entry which is preliminary data.</text>
</comment>
<name>A0A8T8SFZ9_9BASI</name>
<dbReference type="EMBL" id="LWDF02001265">
    <property type="protein sequence ID" value="KAE8239594.1"/>
    <property type="molecule type" value="Genomic_DNA"/>
</dbReference>
<dbReference type="PANTHER" id="PTHR34605">
    <property type="entry name" value="PHAGE_INTEGRASE DOMAIN-CONTAINING PROTEIN"/>
    <property type="match status" value="1"/>
</dbReference>
<dbReference type="GO" id="GO:0006310">
    <property type="term" value="P:DNA recombination"/>
    <property type="evidence" value="ECO:0007669"/>
    <property type="project" value="UniProtKB-KW"/>
</dbReference>
<evidence type="ECO:0008006" key="6">
    <source>
        <dbReference type="Google" id="ProtNLM"/>
    </source>
</evidence>
<keyword evidence="5" id="KW-1185">Reference proteome</keyword>
<dbReference type="PANTHER" id="PTHR34605:SF3">
    <property type="entry name" value="P CELL-TYPE AGGLUTINATION PROTEIN MAP4-LIKE-RELATED"/>
    <property type="match status" value="1"/>
</dbReference>
<evidence type="ECO:0000256" key="2">
    <source>
        <dbReference type="ARBA" id="ARBA00023172"/>
    </source>
</evidence>
<accession>A0A8T8SFZ9</accession>
<dbReference type="SUPFAM" id="SSF56349">
    <property type="entry name" value="DNA breaking-rejoining enzymes"/>
    <property type="match status" value="1"/>
</dbReference>
<dbReference type="InterPro" id="IPR052925">
    <property type="entry name" value="Phage_Integrase-like_Recomb"/>
</dbReference>
<proteinExistence type="predicted"/>
<feature type="compositionally biased region" description="Basic and acidic residues" evidence="3">
    <location>
        <begin position="1"/>
        <end position="10"/>
    </location>
</feature>
<organism evidence="4 5">
    <name type="scientific">Tilletia indica</name>
    <dbReference type="NCBI Taxonomy" id="43049"/>
    <lineage>
        <taxon>Eukaryota</taxon>
        <taxon>Fungi</taxon>
        <taxon>Dikarya</taxon>
        <taxon>Basidiomycota</taxon>
        <taxon>Ustilaginomycotina</taxon>
        <taxon>Exobasidiomycetes</taxon>
        <taxon>Tilletiales</taxon>
        <taxon>Tilletiaceae</taxon>
        <taxon>Tilletia</taxon>
    </lineage>
</organism>
<feature type="compositionally biased region" description="Polar residues" evidence="3">
    <location>
        <begin position="12"/>
        <end position="23"/>
    </location>
</feature>
<gene>
    <name evidence="4" type="ORF">A4X13_0g8127</name>
</gene>
<reference evidence="4" key="1">
    <citation type="submission" date="2016-04" db="EMBL/GenBank/DDBJ databases">
        <authorList>
            <person name="Nguyen H.D."/>
            <person name="Samba Siva P."/>
            <person name="Cullis J."/>
            <person name="Levesque C.A."/>
            <person name="Hambleton S."/>
        </authorList>
    </citation>
    <scope>NUCLEOTIDE SEQUENCE</scope>
    <source>
        <strain evidence="4">DAOMC 236416</strain>
    </source>
</reference>
<dbReference type="GO" id="GO:0015074">
    <property type="term" value="P:DNA integration"/>
    <property type="evidence" value="ECO:0007669"/>
    <property type="project" value="InterPro"/>
</dbReference>
<keyword evidence="1" id="KW-0238">DNA-binding</keyword>
<evidence type="ECO:0000313" key="4">
    <source>
        <dbReference type="EMBL" id="KAE8239594.1"/>
    </source>
</evidence>